<sequence length="78" mass="9181">MKRTLAQIDVYFRRLLQDPKRYGSLILDYHQVSLLELKNGIQEFATGAQQTFSYETKQLSQAPRILFHPKTNFCSQMK</sequence>
<protein>
    <submittedName>
        <fullName evidence="1">Uncharacterized protein</fullName>
    </submittedName>
</protein>
<gene>
    <name evidence="1" type="ORF">OCTVUL_1B015756</name>
</gene>
<proteinExistence type="predicted"/>
<reference evidence="1" key="1">
    <citation type="submission" date="2023-08" db="EMBL/GenBank/DDBJ databases">
        <authorList>
            <person name="Alioto T."/>
            <person name="Alioto T."/>
            <person name="Gomez Garrido J."/>
        </authorList>
    </citation>
    <scope>NUCLEOTIDE SEQUENCE</scope>
</reference>
<organism evidence="1 2">
    <name type="scientific">Octopus vulgaris</name>
    <name type="common">Common octopus</name>
    <dbReference type="NCBI Taxonomy" id="6645"/>
    <lineage>
        <taxon>Eukaryota</taxon>
        <taxon>Metazoa</taxon>
        <taxon>Spiralia</taxon>
        <taxon>Lophotrochozoa</taxon>
        <taxon>Mollusca</taxon>
        <taxon>Cephalopoda</taxon>
        <taxon>Coleoidea</taxon>
        <taxon>Octopodiformes</taxon>
        <taxon>Octopoda</taxon>
        <taxon>Incirrata</taxon>
        <taxon>Octopodidae</taxon>
        <taxon>Octopus</taxon>
    </lineage>
</organism>
<evidence type="ECO:0000313" key="2">
    <source>
        <dbReference type="Proteomes" id="UP001162480"/>
    </source>
</evidence>
<name>A0AA36AQL6_OCTVU</name>
<evidence type="ECO:0000313" key="1">
    <source>
        <dbReference type="EMBL" id="CAI9720511.1"/>
    </source>
</evidence>
<dbReference type="Proteomes" id="UP001162480">
    <property type="component" value="Chromosome 3"/>
</dbReference>
<accession>A0AA36AQL6</accession>
<keyword evidence="2" id="KW-1185">Reference proteome</keyword>
<dbReference type="AlphaFoldDB" id="A0AA36AQL6"/>
<dbReference type="EMBL" id="OX597816">
    <property type="protein sequence ID" value="CAI9720511.1"/>
    <property type="molecule type" value="Genomic_DNA"/>
</dbReference>